<dbReference type="EMBL" id="LT158599">
    <property type="protein sequence ID" value="CVK32419.1"/>
    <property type="molecule type" value="Genomic_DNA"/>
</dbReference>
<name>A0A0X3BKJ9_9EURY</name>
<feature type="compositionally biased region" description="Basic and acidic residues" evidence="1">
    <location>
        <begin position="1"/>
        <end position="12"/>
    </location>
</feature>
<dbReference type="KEGG" id="mema:MMAB1_1206"/>
<accession>A0A0X3BKJ9</accession>
<sequence>MVQKCKHADQRGRRSARPQACSDQVREGAGGEVVQRCIALIRWWNSIGGSGDASGNESILQPVVGDLQGGVFWHR</sequence>
<gene>
    <name evidence="2" type="ORF">MMAB1_1206</name>
</gene>
<feature type="region of interest" description="Disordered" evidence="1">
    <location>
        <begin position="1"/>
        <end position="30"/>
    </location>
</feature>
<evidence type="ECO:0000313" key="3">
    <source>
        <dbReference type="Proteomes" id="UP000069850"/>
    </source>
</evidence>
<proteinExistence type="predicted"/>
<organism evidence="2 3">
    <name type="scientific">Methanoculleus bourgensis</name>
    <dbReference type="NCBI Taxonomy" id="83986"/>
    <lineage>
        <taxon>Archaea</taxon>
        <taxon>Methanobacteriati</taxon>
        <taxon>Methanobacteriota</taxon>
        <taxon>Stenosarchaea group</taxon>
        <taxon>Methanomicrobia</taxon>
        <taxon>Methanomicrobiales</taxon>
        <taxon>Methanomicrobiaceae</taxon>
        <taxon>Methanoculleus</taxon>
    </lineage>
</organism>
<dbReference type="Proteomes" id="UP000069850">
    <property type="component" value="Chromosome 1"/>
</dbReference>
<dbReference type="AlphaFoldDB" id="A0A0X3BKJ9"/>
<evidence type="ECO:0000256" key="1">
    <source>
        <dbReference type="SAM" id="MobiDB-lite"/>
    </source>
</evidence>
<reference evidence="2 3" key="1">
    <citation type="submission" date="2016-01" db="EMBL/GenBank/DDBJ databases">
        <authorList>
            <person name="Manzoor S."/>
        </authorList>
    </citation>
    <scope>NUCLEOTIDE SEQUENCE [LARGE SCALE GENOMIC DNA]</scope>
    <source>
        <strain evidence="2">Methanoculleus sp MAB1</strain>
    </source>
</reference>
<evidence type="ECO:0000313" key="2">
    <source>
        <dbReference type="EMBL" id="CVK32419.1"/>
    </source>
</evidence>
<protein>
    <submittedName>
        <fullName evidence="2">Uncharacterized protein</fullName>
    </submittedName>
</protein>